<dbReference type="InterPro" id="IPR014751">
    <property type="entry name" value="XRCC4-like_C"/>
</dbReference>
<proteinExistence type="predicted"/>
<keyword evidence="4" id="KW-1185">Reference proteome</keyword>
<dbReference type="OrthoDB" id="8064436at2759"/>
<feature type="compositionally biased region" description="Polar residues" evidence="2">
    <location>
        <begin position="201"/>
        <end position="217"/>
    </location>
</feature>
<accession>A0A9P8N2I1</accession>
<protein>
    <submittedName>
        <fullName evidence="3">DNA double-strand break repair and v(D)J recombination protein XRCC4 domain-containing protein</fullName>
    </submittedName>
</protein>
<dbReference type="RefSeq" id="XP_044724586.1">
    <property type="nucleotide sequence ID" value="XM_044860953.1"/>
</dbReference>
<dbReference type="Gene3D" id="1.20.5.370">
    <property type="match status" value="1"/>
</dbReference>
<dbReference type="GeneID" id="68351611"/>
<dbReference type="Proteomes" id="UP000824596">
    <property type="component" value="Unassembled WGS sequence"/>
</dbReference>
<comment type="caution">
    <text evidence="3">The sequence shown here is derived from an EMBL/GenBank/DDBJ whole genome shotgun (WGS) entry which is preliminary data.</text>
</comment>
<dbReference type="PANTHER" id="PTHR42067:SF1">
    <property type="entry name" value="MITOTIC APPARATUS PROTEIN P62"/>
    <property type="match status" value="1"/>
</dbReference>
<reference evidence="3" key="1">
    <citation type="submission" date="2021-09" db="EMBL/GenBank/DDBJ databases">
        <title>A high-quality genome of the endoparasitic fungus Hirsutella rhossiliensis with a comparison of Hirsutella genomes reveals transposable elements contributing to genome size variation.</title>
        <authorList>
            <person name="Lin R."/>
            <person name="Jiao Y."/>
            <person name="Sun X."/>
            <person name="Ling J."/>
            <person name="Xie B."/>
            <person name="Cheng X."/>
        </authorList>
    </citation>
    <scope>NUCLEOTIDE SEQUENCE</scope>
    <source>
        <strain evidence="3">HR02</strain>
    </source>
</reference>
<dbReference type="SUPFAM" id="SSF58022">
    <property type="entry name" value="XRCC4, C-terminal oligomerization domain"/>
    <property type="match status" value="1"/>
</dbReference>
<dbReference type="EMBL" id="JAIZPD010000002">
    <property type="protein sequence ID" value="KAH0967073.1"/>
    <property type="molecule type" value="Genomic_DNA"/>
</dbReference>
<evidence type="ECO:0000313" key="4">
    <source>
        <dbReference type="Proteomes" id="UP000824596"/>
    </source>
</evidence>
<keyword evidence="1" id="KW-0175">Coiled coil</keyword>
<dbReference type="AlphaFoldDB" id="A0A9P8N2I1"/>
<organism evidence="3 4">
    <name type="scientific">Hirsutella rhossiliensis</name>
    <dbReference type="NCBI Taxonomy" id="111463"/>
    <lineage>
        <taxon>Eukaryota</taxon>
        <taxon>Fungi</taxon>
        <taxon>Dikarya</taxon>
        <taxon>Ascomycota</taxon>
        <taxon>Pezizomycotina</taxon>
        <taxon>Sordariomycetes</taxon>
        <taxon>Hypocreomycetidae</taxon>
        <taxon>Hypocreales</taxon>
        <taxon>Ophiocordycipitaceae</taxon>
        <taxon>Hirsutella</taxon>
    </lineage>
</organism>
<dbReference type="PANTHER" id="PTHR42067">
    <property type="entry name" value="YALI0C15378P"/>
    <property type="match status" value="1"/>
</dbReference>
<feature type="compositionally biased region" description="Acidic residues" evidence="2">
    <location>
        <begin position="242"/>
        <end position="251"/>
    </location>
</feature>
<sequence length="348" mass="38205">MRVLRFPRSDKESTHVLVNVSSAGPKPLDLKLAATEGDEPYACVLKHDRVSSLRVKNCPASEDEWEHILDALLRQEPVEDIQVAAAVQPESSISLTVRKQVQGITQRLGAVTLKCDQSERIELFQWCDWSLDALAKHRKEAADSAAKAREMEAEVAVLQAQLDELLQAKQDDEAALLLKFRDLLNEKKVKIREQQKIITASSFRKQDSASSQPQQAGDNRAPHPAPSRARKRKAARRNVSEETSDDSDQAMDEAAVKSEPDDMDPGNTSDGTASASDDQDDDSPAELGTARDVEPGRSASTGSKGGQQEAPLKKTTRGPPPRRDLPFANKQTTAPPRADEETESDDEL</sequence>
<gene>
    <name evidence="3" type="ORF">HRG_02482</name>
</gene>
<name>A0A9P8N2I1_9HYPO</name>
<evidence type="ECO:0000256" key="1">
    <source>
        <dbReference type="SAM" id="Coils"/>
    </source>
</evidence>
<evidence type="ECO:0000256" key="2">
    <source>
        <dbReference type="SAM" id="MobiDB-lite"/>
    </source>
</evidence>
<feature type="coiled-coil region" evidence="1">
    <location>
        <begin position="134"/>
        <end position="175"/>
    </location>
</feature>
<feature type="region of interest" description="Disordered" evidence="2">
    <location>
        <begin position="201"/>
        <end position="348"/>
    </location>
</feature>
<evidence type="ECO:0000313" key="3">
    <source>
        <dbReference type="EMBL" id="KAH0967073.1"/>
    </source>
</evidence>